<gene>
    <name evidence="1" type="ORF">METZ01_LOCUS408432</name>
</gene>
<dbReference type="EMBL" id="UINC01158180">
    <property type="protein sequence ID" value="SVD55578.1"/>
    <property type="molecule type" value="Genomic_DNA"/>
</dbReference>
<proteinExistence type="predicted"/>
<name>A0A382WBT0_9ZZZZ</name>
<accession>A0A382WBT0</accession>
<organism evidence="1">
    <name type="scientific">marine metagenome</name>
    <dbReference type="NCBI Taxonomy" id="408172"/>
    <lineage>
        <taxon>unclassified sequences</taxon>
        <taxon>metagenomes</taxon>
        <taxon>ecological metagenomes</taxon>
    </lineage>
</organism>
<dbReference type="AlphaFoldDB" id="A0A382WBT0"/>
<sequence length="32" mass="3593">MVVDSKGNIWTAETQPRPVGSRVQRFTFKGIS</sequence>
<evidence type="ECO:0008006" key="2">
    <source>
        <dbReference type="Google" id="ProtNLM"/>
    </source>
</evidence>
<protein>
    <recommendedName>
        <fullName evidence="2">SMP-30/Gluconolactonase/LRE-like region domain-containing protein</fullName>
    </recommendedName>
</protein>
<evidence type="ECO:0000313" key="1">
    <source>
        <dbReference type="EMBL" id="SVD55578.1"/>
    </source>
</evidence>
<reference evidence="1" key="1">
    <citation type="submission" date="2018-05" db="EMBL/GenBank/DDBJ databases">
        <authorList>
            <person name="Lanie J.A."/>
            <person name="Ng W.-L."/>
            <person name="Kazmierczak K.M."/>
            <person name="Andrzejewski T.M."/>
            <person name="Davidsen T.M."/>
            <person name="Wayne K.J."/>
            <person name="Tettelin H."/>
            <person name="Glass J.I."/>
            <person name="Rusch D."/>
            <person name="Podicherti R."/>
            <person name="Tsui H.-C.T."/>
            <person name="Winkler M.E."/>
        </authorList>
    </citation>
    <scope>NUCLEOTIDE SEQUENCE</scope>
</reference>